<comment type="caution">
    <text evidence="2">The sequence shown here is derived from an EMBL/GenBank/DDBJ whole genome shotgun (WGS) entry which is preliminary data.</text>
</comment>
<gene>
    <name evidence="2" type="ORF">CXB65_12545</name>
</gene>
<dbReference type="Proteomes" id="UP000233399">
    <property type="component" value="Unassembled WGS sequence"/>
</dbReference>
<dbReference type="Pfam" id="PF13274">
    <property type="entry name" value="SocA_Panacea"/>
    <property type="match status" value="1"/>
</dbReference>
<accession>A0A2N1ISG4</accession>
<dbReference type="AlphaFoldDB" id="A0A2N1ISG4"/>
<evidence type="ECO:0000313" key="3">
    <source>
        <dbReference type="Proteomes" id="UP000233399"/>
    </source>
</evidence>
<protein>
    <submittedName>
        <fullName evidence="2">DUF4065 domain-containing protein</fullName>
    </submittedName>
</protein>
<proteinExistence type="predicted"/>
<organism evidence="2 3">
    <name type="scientific">Pseudomonas monteilii</name>
    <dbReference type="NCBI Taxonomy" id="76759"/>
    <lineage>
        <taxon>Bacteria</taxon>
        <taxon>Pseudomonadati</taxon>
        <taxon>Pseudomonadota</taxon>
        <taxon>Gammaproteobacteria</taxon>
        <taxon>Pseudomonadales</taxon>
        <taxon>Pseudomonadaceae</taxon>
        <taxon>Pseudomonas</taxon>
    </lineage>
</organism>
<dbReference type="InterPro" id="IPR025272">
    <property type="entry name" value="SocA_Panacea"/>
</dbReference>
<reference evidence="2 3" key="1">
    <citation type="submission" date="2017-12" db="EMBL/GenBank/DDBJ databases">
        <title>Isolation and characterization of an aerobic denitrifying Pseudomonas monteilii CY06 from aquaculture ponds.</title>
        <authorList>
            <person name="Ma Q."/>
            <person name="Cai Y."/>
            <person name="He Z."/>
        </authorList>
    </citation>
    <scope>NUCLEOTIDE SEQUENCE [LARGE SCALE GENOMIC DNA]</scope>
    <source>
        <strain evidence="2 3">CY06</strain>
    </source>
</reference>
<feature type="domain" description="Antitoxin SocA-like Panacea" evidence="1">
    <location>
        <begin position="29"/>
        <end position="119"/>
    </location>
</feature>
<evidence type="ECO:0000259" key="1">
    <source>
        <dbReference type="Pfam" id="PF13274"/>
    </source>
</evidence>
<name>A0A2N1ISG4_9PSED</name>
<sequence>MTRPVAVAHWFVNNLSDHAAGEVVTHLQVQKLLYFAQAWHMLALGRPLFDEDMQAWPHGPVVPSVWHEFKKYGWQPIAPGGASEDIAQDSVNILTQVCDVYGAFAAKKLEAMTHSERPWIQARGNLSPEKRCEEVITKDSILDYYKETYGEMEDGEETA</sequence>
<evidence type="ECO:0000313" key="2">
    <source>
        <dbReference type="EMBL" id="PKI23670.1"/>
    </source>
</evidence>
<dbReference type="EMBL" id="PJCG01000018">
    <property type="protein sequence ID" value="PKI23670.1"/>
    <property type="molecule type" value="Genomic_DNA"/>
</dbReference>